<dbReference type="GO" id="GO:0006152">
    <property type="term" value="P:purine nucleoside catabolic process"/>
    <property type="evidence" value="ECO:0007669"/>
    <property type="project" value="TreeGrafter"/>
</dbReference>
<dbReference type="InterPro" id="IPR023186">
    <property type="entry name" value="IUNH"/>
</dbReference>
<dbReference type="PANTHER" id="PTHR12304:SF1">
    <property type="entry name" value="URIDINE NUCLEOSIDASE 1"/>
    <property type="match status" value="1"/>
</dbReference>
<evidence type="ECO:0000259" key="4">
    <source>
        <dbReference type="Pfam" id="PF01156"/>
    </source>
</evidence>
<evidence type="ECO:0000313" key="6">
    <source>
        <dbReference type="Proteomes" id="UP000886595"/>
    </source>
</evidence>
<dbReference type="AlphaFoldDB" id="A0A8X7TV58"/>
<evidence type="ECO:0000256" key="1">
    <source>
        <dbReference type="ARBA" id="ARBA00009176"/>
    </source>
</evidence>
<keyword evidence="2" id="KW-0378">Hydrolase</keyword>
<gene>
    <name evidence="5" type="ORF">Bca52824_075179</name>
</gene>
<evidence type="ECO:0000256" key="2">
    <source>
        <dbReference type="ARBA" id="ARBA00022801"/>
    </source>
</evidence>
<dbReference type="InterPro" id="IPR036452">
    <property type="entry name" value="Ribo_hydro-like"/>
</dbReference>
<comment type="similarity">
    <text evidence="1">Belongs to the IUNH family.</text>
</comment>
<name>A0A8X7TV58_BRACI</name>
<protein>
    <recommendedName>
        <fullName evidence="4">Inosine/uridine-preferring nucleoside hydrolase domain-containing protein</fullName>
    </recommendedName>
</protein>
<dbReference type="PANTHER" id="PTHR12304">
    <property type="entry name" value="INOSINE-URIDINE PREFERRING NUCLEOSIDE HYDROLASE"/>
    <property type="match status" value="1"/>
</dbReference>
<dbReference type="SUPFAM" id="SSF53590">
    <property type="entry name" value="Nucleoside hydrolase"/>
    <property type="match status" value="1"/>
</dbReference>
<dbReference type="OrthoDB" id="432381at2759"/>
<dbReference type="EMBL" id="JAAMPC010000015">
    <property type="protein sequence ID" value="KAG2255885.1"/>
    <property type="molecule type" value="Genomic_DNA"/>
</dbReference>
<keyword evidence="3" id="KW-0326">Glycosidase</keyword>
<comment type="caution">
    <text evidence="5">The sequence shown here is derived from an EMBL/GenBank/DDBJ whole genome shotgun (WGS) entry which is preliminary data.</text>
</comment>
<proteinExistence type="inferred from homology"/>
<reference evidence="5 6" key="1">
    <citation type="submission" date="2020-02" db="EMBL/GenBank/DDBJ databases">
        <authorList>
            <person name="Ma Q."/>
            <person name="Huang Y."/>
            <person name="Song X."/>
            <person name="Pei D."/>
        </authorList>
    </citation>
    <scope>NUCLEOTIDE SEQUENCE [LARGE SCALE GENOMIC DNA]</scope>
    <source>
        <strain evidence="5">Sxm20200214</strain>
        <tissue evidence="5">Leaf</tissue>
    </source>
</reference>
<organism evidence="5 6">
    <name type="scientific">Brassica carinata</name>
    <name type="common">Ethiopian mustard</name>
    <name type="synonym">Abyssinian cabbage</name>
    <dbReference type="NCBI Taxonomy" id="52824"/>
    <lineage>
        <taxon>Eukaryota</taxon>
        <taxon>Viridiplantae</taxon>
        <taxon>Streptophyta</taxon>
        <taxon>Embryophyta</taxon>
        <taxon>Tracheophyta</taxon>
        <taxon>Spermatophyta</taxon>
        <taxon>Magnoliopsida</taxon>
        <taxon>eudicotyledons</taxon>
        <taxon>Gunneridae</taxon>
        <taxon>Pentapetalae</taxon>
        <taxon>rosids</taxon>
        <taxon>malvids</taxon>
        <taxon>Brassicales</taxon>
        <taxon>Brassicaceae</taxon>
        <taxon>Brassiceae</taxon>
        <taxon>Brassica</taxon>
    </lineage>
</organism>
<dbReference type="Gene3D" id="3.90.245.10">
    <property type="entry name" value="Ribonucleoside hydrolase-like"/>
    <property type="match status" value="1"/>
</dbReference>
<dbReference type="InterPro" id="IPR001910">
    <property type="entry name" value="Inosine/uridine_hydrolase_dom"/>
</dbReference>
<dbReference type="Pfam" id="PF01156">
    <property type="entry name" value="IU_nuc_hydro"/>
    <property type="match status" value="1"/>
</dbReference>
<evidence type="ECO:0000256" key="3">
    <source>
        <dbReference type="ARBA" id="ARBA00023295"/>
    </source>
</evidence>
<dbReference type="GO" id="GO:0008477">
    <property type="term" value="F:purine nucleosidase activity"/>
    <property type="evidence" value="ECO:0007669"/>
    <property type="project" value="TreeGrafter"/>
</dbReference>
<sequence length="177" mass="19957">MIFIFGGAFFALGSINPPFEANIEIYGDPEAADVGFMSGTDITVGINISTQLKLTGKRTRLLSDVCKFYKACNVKSDLCLHDPLSFVEAVWPDLFKYKKGVVRVGTQGICVGHRLMDQALKRNPWVRFSPISVAWTINVDKVLEYIKVMVVKLNSNLNSRSVYELYTYKTLVRKHNN</sequence>
<keyword evidence="6" id="KW-1185">Reference proteome</keyword>
<evidence type="ECO:0000313" key="5">
    <source>
        <dbReference type="EMBL" id="KAG2255885.1"/>
    </source>
</evidence>
<dbReference type="GO" id="GO:0005829">
    <property type="term" value="C:cytosol"/>
    <property type="evidence" value="ECO:0007669"/>
    <property type="project" value="TreeGrafter"/>
</dbReference>
<dbReference type="Proteomes" id="UP000886595">
    <property type="component" value="Unassembled WGS sequence"/>
</dbReference>
<feature type="domain" description="Inosine/uridine-preferring nucleoside hydrolase" evidence="4">
    <location>
        <begin position="2"/>
        <end position="143"/>
    </location>
</feature>
<accession>A0A8X7TV58</accession>